<organism evidence="3 4">
    <name type="scientific">Mya arenaria</name>
    <name type="common">Soft-shell clam</name>
    <dbReference type="NCBI Taxonomy" id="6604"/>
    <lineage>
        <taxon>Eukaryota</taxon>
        <taxon>Metazoa</taxon>
        <taxon>Spiralia</taxon>
        <taxon>Lophotrochozoa</taxon>
        <taxon>Mollusca</taxon>
        <taxon>Bivalvia</taxon>
        <taxon>Autobranchia</taxon>
        <taxon>Heteroconchia</taxon>
        <taxon>Euheterodonta</taxon>
        <taxon>Imparidentia</taxon>
        <taxon>Neoheterodontei</taxon>
        <taxon>Myida</taxon>
        <taxon>Myoidea</taxon>
        <taxon>Myidae</taxon>
        <taxon>Mya</taxon>
    </lineage>
</organism>
<sequence>MKRRNESLKYGMNMFISDLIGFRRTLADKRSQKCRDIVYPNNLPTASIIIIFRDEPLSTLMRTVYGDTCPSELLEEIILVKNGTVDRSTVIGVQIHVRNMDNVILIRSEKSRGLMMARQQGIERARSVYFIVLDSHIEFNIGWLEPVLNRLVQEPNAKHLMTGDANRLFLSFEQITINEQWARFSDEFILKRNGSVDPIELCMVPGMMMAMHKEFFLQLGGFDPGMEVWDRNISKWQ</sequence>
<dbReference type="Gene3D" id="3.90.550.10">
    <property type="entry name" value="Spore Coat Polysaccharide Biosynthesis Protein SpsA, Chain A"/>
    <property type="match status" value="1"/>
</dbReference>
<evidence type="ECO:0000313" key="3">
    <source>
        <dbReference type="EMBL" id="WAR03469.1"/>
    </source>
</evidence>
<dbReference type="PANTHER" id="PTHR11675:SF126">
    <property type="entry name" value="RICIN B LECTIN DOMAIN-CONTAINING PROTEIN"/>
    <property type="match status" value="1"/>
</dbReference>
<reference evidence="3" key="1">
    <citation type="submission" date="2022-11" db="EMBL/GenBank/DDBJ databases">
        <title>Centuries of genome instability and evolution in soft-shell clam transmissible cancer (bioRxiv).</title>
        <authorList>
            <person name="Hart S.F.M."/>
            <person name="Yonemitsu M.A."/>
            <person name="Giersch R.M."/>
            <person name="Beal B.F."/>
            <person name="Arriagada G."/>
            <person name="Davis B.W."/>
            <person name="Ostrander E.A."/>
            <person name="Goff S.P."/>
            <person name="Metzger M.J."/>
        </authorList>
    </citation>
    <scope>NUCLEOTIDE SEQUENCE</scope>
    <source>
        <strain evidence="3">MELC-2E11</strain>
        <tissue evidence="3">Siphon/mantle</tissue>
    </source>
</reference>
<feature type="domain" description="Glycosyltransferase 2-like" evidence="2">
    <location>
        <begin position="47"/>
        <end position="163"/>
    </location>
</feature>
<evidence type="ECO:0000313" key="4">
    <source>
        <dbReference type="Proteomes" id="UP001164746"/>
    </source>
</evidence>
<dbReference type="Proteomes" id="UP001164746">
    <property type="component" value="Chromosome 4"/>
</dbReference>
<dbReference type="PANTHER" id="PTHR11675">
    <property type="entry name" value="N-ACETYLGALACTOSAMINYLTRANSFERASE"/>
    <property type="match status" value="1"/>
</dbReference>
<dbReference type="InterPro" id="IPR001173">
    <property type="entry name" value="Glyco_trans_2-like"/>
</dbReference>
<dbReference type="SUPFAM" id="SSF53448">
    <property type="entry name" value="Nucleotide-diphospho-sugar transferases"/>
    <property type="match status" value="1"/>
</dbReference>
<keyword evidence="1" id="KW-1015">Disulfide bond</keyword>
<gene>
    <name evidence="3" type="ORF">MAR_010027</name>
</gene>
<dbReference type="EMBL" id="CP111015">
    <property type="protein sequence ID" value="WAR03469.1"/>
    <property type="molecule type" value="Genomic_DNA"/>
</dbReference>
<protein>
    <submittedName>
        <fullName evidence="3">GALT4-like protein</fullName>
    </submittedName>
</protein>
<evidence type="ECO:0000259" key="2">
    <source>
        <dbReference type="Pfam" id="PF00535"/>
    </source>
</evidence>
<proteinExistence type="predicted"/>
<evidence type="ECO:0000256" key="1">
    <source>
        <dbReference type="ARBA" id="ARBA00023157"/>
    </source>
</evidence>
<name>A0ABY7E4Y6_MYAAR</name>
<dbReference type="InterPro" id="IPR029044">
    <property type="entry name" value="Nucleotide-diphossugar_trans"/>
</dbReference>
<accession>A0ABY7E4Y6</accession>
<keyword evidence="4" id="KW-1185">Reference proteome</keyword>
<dbReference type="Pfam" id="PF00535">
    <property type="entry name" value="Glycos_transf_2"/>
    <property type="match status" value="1"/>
</dbReference>